<dbReference type="Proteomes" id="UP001519654">
    <property type="component" value="Unassembled WGS sequence"/>
</dbReference>
<protein>
    <submittedName>
        <fullName evidence="2">GNAT family N-acetyltransferase</fullName>
    </submittedName>
</protein>
<dbReference type="Pfam" id="PF00583">
    <property type="entry name" value="Acetyltransf_1"/>
    <property type="match status" value="1"/>
</dbReference>
<gene>
    <name evidence="2" type="ORF">KOI35_16065</name>
</gene>
<dbReference type="InterPro" id="IPR016181">
    <property type="entry name" value="Acyl_CoA_acyltransferase"/>
</dbReference>
<organism evidence="2 3">
    <name type="scientific">Paractinoplanes bogorensis</name>
    <dbReference type="NCBI Taxonomy" id="1610840"/>
    <lineage>
        <taxon>Bacteria</taxon>
        <taxon>Bacillati</taxon>
        <taxon>Actinomycetota</taxon>
        <taxon>Actinomycetes</taxon>
        <taxon>Micromonosporales</taxon>
        <taxon>Micromonosporaceae</taxon>
        <taxon>Paractinoplanes</taxon>
    </lineage>
</organism>
<dbReference type="CDD" id="cd04301">
    <property type="entry name" value="NAT_SF"/>
    <property type="match status" value="1"/>
</dbReference>
<dbReference type="SUPFAM" id="SSF55729">
    <property type="entry name" value="Acyl-CoA N-acyltransferases (Nat)"/>
    <property type="match status" value="1"/>
</dbReference>
<dbReference type="EMBL" id="JAHKKG010000005">
    <property type="protein sequence ID" value="MBU2665020.1"/>
    <property type="molecule type" value="Genomic_DNA"/>
</dbReference>
<dbReference type="RefSeq" id="WP_215788260.1">
    <property type="nucleotide sequence ID" value="NZ_JAHKKG010000005.1"/>
</dbReference>
<sequence length="253" mass="26352">MNLANAADAASHGWLDSLRRLGGTQPTGFFEQTAAGTAVIVTGVPFASLNGIASISRTPCVDEISELSDSPRLREVPWTIKVRGDAVDPEVVAVADDHGLAKRESMPLMLRGLTPDDAAGVPGVQRVTGTGSIPYQRTLAAGFEGPEPLFAVFADAAVLEAPGMSGYVVEADGVPVATAFGVITGDMVGVFNVAVPPAFRRKGYGRQATAAVLADGYRAGARTAFLHSSEAGMPLYEQMGFQLAENWSVFAAI</sequence>
<keyword evidence="3" id="KW-1185">Reference proteome</keyword>
<feature type="domain" description="N-acetyltransferase" evidence="1">
    <location>
        <begin position="108"/>
        <end position="253"/>
    </location>
</feature>
<dbReference type="InterPro" id="IPR000182">
    <property type="entry name" value="GNAT_dom"/>
</dbReference>
<name>A0ABS5YNI8_9ACTN</name>
<dbReference type="PROSITE" id="PS51186">
    <property type="entry name" value="GNAT"/>
    <property type="match status" value="1"/>
</dbReference>
<accession>A0ABS5YNI8</accession>
<dbReference type="Gene3D" id="3.40.630.30">
    <property type="match status" value="1"/>
</dbReference>
<evidence type="ECO:0000313" key="3">
    <source>
        <dbReference type="Proteomes" id="UP001519654"/>
    </source>
</evidence>
<proteinExistence type="predicted"/>
<comment type="caution">
    <text evidence="2">The sequence shown here is derived from an EMBL/GenBank/DDBJ whole genome shotgun (WGS) entry which is preliminary data.</text>
</comment>
<reference evidence="2 3" key="1">
    <citation type="submission" date="2021-06" db="EMBL/GenBank/DDBJ databases">
        <title>Actinoplanes lichenicola sp. nov., and Actinoplanes ovalisporus sp. nov., isolated from lichen in Thailand.</title>
        <authorList>
            <person name="Saeng-In P."/>
            <person name="Kanchanasin P."/>
            <person name="Yuki M."/>
            <person name="Kudo T."/>
            <person name="Ohkuma M."/>
            <person name="Phongsopitanun W."/>
            <person name="Tanasupawat S."/>
        </authorList>
    </citation>
    <scope>NUCLEOTIDE SEQUENCE [LARGE SCALE GENOMIC DNA]</scope>
    <source>
        <strain evidence="2 3">NBRC 110975</strain>
    </source>
</reference>
<evidence type="ECO:0000259" key="1">
    <source>
        <dbReference type="PROSITE" id="PS51186"/>
    </source>
</evidence>
<evidence type="ECO:0000313" key="2">
    <source>
        <dbReference type="EMBL" id="MBU2665020.1"/>
    </source>
</evidence>